<comment type="catalytic activity">
    <reaction evidence="8">
        <text>L-seryl-[protein] + ATP = O-phospho-L-seryl-[protein] + ADP + H(+)</text>
        <dbReference type="Rhea" id="RHEA:17989"/>
        <dbReference type="Rhea" id="RHEA-COMP:9863"/>
        <dbReference type="Rhea" id="RHEA-COMP:11604"/>
        <dbReference type="ChEBI" id="CHEBI:15378"/>
        <dbReference type="ChEBI" id="CHEBI:29999"/>
        <dbReference type="ChEBI" id="CHEBI:30616"/>
        <dbReference type="ChEBI" id="CHEBI:83421"/>
        <dbReference type="ChEBI" id="CHEBI:456216"/>
        <dbReference type="EC" id="2.7.11.1"/>
    </reaction>
</comment>
<evidence type="ECO:0000313" key="12">
    <source>
        <dbReference type="EMBL" id="KAK4184052.1"/>
    </source>
</evidence>
<evidence type="ECO:0000256" key="6">
    <source>
        <dbReference type="ARBA" id="ARBA00022840"/>
    </source>
</evidence>
<dbReference type="Proteomes" id="UP001302126">
    <property type="component" value="Unassembled WGS sequence"/>
</dbReference>
<dbReference type="GO" id="GO:0005634">
    <property type="term" value="C:nucleus"/>
    <property type="evidence" value="ECO:0007669"/>
    <property type="project" value="TreeGrafter"/>
</dbReference>
<evidence type="ECO:0000256" key="10">
    <source>
        <dbReference type="SAM" id="MobiDB-lite"/>
    </source>
</evidence>
<organism evidence="12 13">
    <name type="scientific">Podospora australis</name>
    <dbReference type="NCBI Taxonomy" id="1536484"/>
    <lineage>
        <taxon>Eukaryota</taxon>
        <taxon>Fungi</taxon>
        <taxon>Dikarya</taxon>
        <taxon>Ascomycota</taxon>
        <taxon>Pezizomycotina</taxon>
        <taxon>Sordariomycetes</taxon>
        <taxon>Sordariomycetidae</taxon>
        <taxon>Sordariales</taxon>
        <taxon>Podosporaceae</taxon>
        <taxon>Podospora</taxon>
    </lineage>
</organism>
<evidence type="ECO:0000256" key="9">
    <source>
        <dbReference type="PROSITE-ProRule" id="PRU10141"/>
    </source>
</evidence>
<keyword evidence="2" id="KW-0723">Serine/threonine-protein kinase</keyword>
<sequence>MSQLDPLPANLPFRIVSKTIGRGAYASIKKARPLDAQEPVFAVKFIHKGYAVKQGRISSKQIAMEVSLHSHIGQHPNIIEWFATGEDEVWRWIAMEFAEGGDLFDKIEADVGVQEDIAHVYFLQLISGVSFMHSKGVAHRDLKPENILLSGAGNLKIADFGMSTMFEYKGARKQTATMCGSPPYIAPEVLRCRPDKKSLEPQQKYSADLVDIWSCGVILFVLLVGNTPWDEPTQSSWEFQEYVRTNGRSTDALWQRIPADALSLLRGMMNIEATRRFTFPQIRQHPWYTRRNPLLTADGKISDPVELATKMLARLRIDLNAEPTPSQRQSQPDAMDLDSSQPSGSWQTRLPATQPETPITDALFDWERPTLRTLGTHAIISSTQPVASSSLPLTKPLPHHYAAALSDDPTMSQFSQTPGIPLSLTQHARKFRDILPSHALTRFFSHMPAMLLVQTLSDALHQLNVPQPPTSHLAIHRDWDHIATLKVKTVDGRNQSLHGEVLVDKYYLPDEQGELIEVRFVKVKGDPLEWRRFFKKVAQLCKDGIISGGDFVGSVFS</sequence>
<keyword evidence="13" id="KW-1185">Reference proteome</keyword>
<keyword evidence="4 9" id="KW-0547">Nucleotide-binding</keyword>
<dbReference type="Gene3D" id="1.10.510.10">
    <property type="entry name" value="Transferase(Phosphotransferase) domain 1"/>
    <property type="match status" value="1"/>
</dbReference>
<dbReference type="GO" id="GO:0007095">
    <property type="term" value="P:mitotic G2 DNA damage checkpoint signaling"/>
    <property type="evidence" value="ECO:0007669"/>
    <property type="project" value="TreeGrafter"/>
</dbReference>
<dbReference type="GO" id="GO:0004674">
    <property type="term" value="F:protein serine/threonine kinase activity"/>
    <property type="evidence" value="ECO:0007669"/>
    <property type="project" value="UniProtKB-KW"/>
</dbReference>
<dbReference type="AlphaFoldDB" id="A0AAN6WPM4"/>
<dbReference type="GO" id="GO:0035861">
    <property type="term" value="C:site of double-strand break"/>
    <property type="evidence" value="ECO:0007669"/>
    <property type="project" value="TreeGrafter"/>
</dbReference>
<evidence type="ECO:0000313" key="13">
    <source>
        <dbReference type="Proteomes" id="UP001302126"/>
    </source>
</evidence>
<reference evidence="12" key="1">
    <citation type="journal article" date="2023" name="Mol. Phylogenet. Evol.">
        <title>Genome-scale phylogeny and comparative genomics of the fungal order Sordariales.</title>
        <authorList>
            <person name="Hensen N."/>
            <person name="Bonometti L."/>
            <person name="Westerberg I."/>
            <person name="Brannstrom I.O."/>
            <person name="Guillou S."/>
            <person name="Cros-Aarteil S."/>
            <person name="Calhoun S."/>
            <person name="Haridas S."/>
            <person name="Kuo A."/>
            <person name="Mondo S."/>
            <person name="Pangilinan J."/>
            <person name="Riley R."/>
            <person name="LaButti K."/>
            <person name="Andreopoulos B."/>
            <person name="Lipzen A."/>
            <person name="Chen C."/>
            <person name="Yan M."/>
            <person name="Daum C."/>
            <person name="Ng V."/>
            <person name="Clum A."/>
            <person name="Steindorff A."/>
            <person name="Ohm R.A."/>
            <person name="Martin F."/>
            <person name="Silar P."/>
            <person name="Natvig D.O."/>
            <person name="Lalanne C."/>
            <person name="Gautier V."/>
            <person name="Ament-Velasquez S.L."/>
            <person name="Kruys A."/>
            <person name="Hutchinson M.I."/>
            <person name="Powell A.J."/>
            <person name="Barry K."/>
            <person name="Miller A.N."/>
            <person name="Grigoriev I.V."/>
            <person name="Debuchy R."/>
            <person name="Gladieux P."/>
            <person name="Hiltunen Thoren M."/>
            <person name="Johannesson H."/>
        </authorList>
    </citation>
    <scope>NUCLEOTIDE SEQUENCE</scope>
    <source>
        <strain evidence="12">PSN309</strain>
    </source>
</reference>
<feature type="region of interest" description="Disordered" evidence="10">
    <location>
        <begin position="321"/>
        <end position="359"/>
    </location>
</feature>
<dbReference type="PROSITE" id="PS00107">
    <property type="entry name" value="PROTEIN_KINASE_ATP"/>
    <property type="match status" value="1"/>
</dbReference>
<dbReference type="PROSITE" id="PS00108">
    <property type="entry name" value="PROTEIN_KINASE_ST"/>
    <property type="match status" value="1"/>
</dbReference>
<name>A0AAN6WPM4_9PEZI</name>
<dbReference type="InterPro" id="IPR000719">
    <property type="entry name" value="Prot_kinase_dom"/>
</dbReference>
<dbReference type="SMART" id="SM00220">
    <property type="entry name" value="S_TKc"/>
    <property type="match status" value="1"/>
</dbReference>
<feature type="binding site" evidence="9">
    <location>
        <position position="53"/>
    </location>
    <ligand>
        <name>ATP</name>
        <dbReference type="ChEBI" id="CHEBI:30616"/>
    </ligand>
</feature>
<reference evidence="12" key="2">
    <citation type="submission" date="2023-05" db="EMBL/GenBank/DDBJ databases">
        <authorList>
            <consortium name="Lawrence Berkeley National Laboratory"/>
            <person name="Steindorff A."/>
            <person name="Hensen N."/>
            <person name="Bonometti L."/>
            <person name="Westerberg I."/>
            <person name="Brannstrom I.O."/>
            <person name="Guillou S."/>
            <person name="Cros-Aarteil S."/>
            <person name="Calhoun S."/>
            <person name="Haridas S."/>
            <person name="Kuo A."/>
            <person name="Mondo S."/>
            <person name="Pangilinan J."/>
            <person name="Riley R."/>
            <person name="Labutti K."/>
            <person name="Andreopoulos B."/>
            <person name="Lipzen A."/>
            <person name="Chen C."/>
            <person name="Yanf M."/>
            <person name="Daum C."/>
            <person name="Ng V."/>
            <person name="Clum A."/>
            <person name="Ohm R."/>
            <person name="Martin F."/>
            <person name="Silar P."/>
            <person name="Natvig D."/>
            <person name="Lalanne C."/>
            <person name="Gautier V."/>
            <person name="Ament-Velasquez S.L."/>
            <person name="Kruys A."/>
            <person name="Hutchinson M.I."/>
            <person name="Powell A.J."/>
            <person name="Barry K."/>
            <person name="Miller A.N."/>
            <person name="Grigoriev I.V."/>
            <person name="Debuchy R."/>
            <person name="Gladieux P."/>
            <person name="Thoren M.H."/>
            <person name="Johannesson H."/>
        </authorList>
    </citation>
    <scope>NUCLEOTIDE SEQUENCE</scope>
    <source>
        <strain evidence="12">PSN309</strain>
    </source>
</reference>
<dbReference type="EMBL" id="MU864508">
    <property type="protein sequence ID" value="KAK4184052.1"/>
    <property type="molecule type" value="Genomic_DNA"/>
</dbReference>
<keyword evidence="5 12" id="KW-0418">Kinase</keyword>
<gene>
    <name evidence="12" type="ORF">QBC35DRAFT_517824</name>
</gene>
<dbReference type="PANTHER" id="PTHR43895:SF32">
    <property type="entry name" value="SERINE_THREONINE-PROTEIN KINASE CHK1"/>
    <property type="match status" value="1"/>
</dbReference>
<keyword evidence="6 9" id="KW-0067">ATP-binding</keyword>
<dbReference type="InterPro" id="IPR011009">
    <property type="entry name" value="Kinase-like_dom_sf"/>
</dbReference>
<dbReference type="GO" id="GO:0005524">
    <property type="term" value="F:ATP binding"/>
    <property type="evidence" value="ECO:0007669"/>
    <property type="project" value="UniProtKB-UniRule"/>
</dbReference>
<feature type="domain" description="Protein kinase" evidence="11">
    <location>
        <begin position="14"/>
        <end position="288"/>
    </location>
</feature>
<evidence type="ECO:0000256" key="7">
    <source>
        <dbReference type="ARBA" id="ARBA00047899"/>
    </source>
</evidence>
<evidence type="ECO:0000256" key="1">
    <source>
        <dbReference type="ARBA" id="ARBA00012513"/>
    </source>
</evidence>
<dbReference type="SUPFAM" id="SSF56112">
    <property type="entry name" value="Protein kinase-like (PK-like)"/>
    <property type="match status" value="1"/>
</dbReference>
<dbReference type="FunFam" id="1.10.510.10:FF:000692">
    <property type="entry name" value="Serine/threonine protein kinase, variant"/>
    <property type="match status" value="1"/>
</dbReference>
<evidence type="ECO:0000256" key="2">
    <source>
        <dbReference type="ARBA" id="ARBA00022527"/>
    </source>
</evidence>
<dbReference type="PANTHER" id="PTHR43895">
    <property type="entry name" value="CALCIUM/CALMODULIN-DEPENDENT PROTEIN KINASE KINASE-RELATED"/>
    <property type="match status" value="1"/>
</dbReference>
<evidence type="ECO:0000256" key="8">
    <source>
        <dbReference type="ARBA" id="ARBA00048679"/>
    </source>
</evidence>
<evidence type="ECO:0000256" key="4">
    <source>
        <dbReference type="ARBA" id="ARBA00022741"/>
    </source>
</evidence>
<comment type="caution">
    <text evidence="12">The sequence shown here is derived from an EMBL/GenBank/DDBJ whole genome shotgun (WGS) entry which is preliminary data.</text>
</comment>
<keyword evidence="3" id="KW-0808">Transferase</keyword>
<dbReference type="PROSITE" id="PS50011">
    <property type="entry name" value="PROTEIN_KINASE_DOM"/>
    <property type="match status" value="1"/>
</dbReference>
<evidence type="ECO:0000256" key="3">
    <source>
        <dbReference type="ARBA" id="ARBA00022679"/>
    </source>
</evidence>
<feature type="compositionally biased region" description="Polar residues" evidence="10">
    <location>
        <begin position="323"/>
        <end position="357"/>
    </location>
</feature>
<dbReference type="EC" id="2.7.11.1" evidence="1"/>
<protein>
    <recommendedName>
        <fullName evidence="1">non-specific serine/threonine protein kinase</fullName>
        <ecNumber evidence="1">2.7.11.1</ecNumber>
    </recommendedName>
</protein>
<evidence type="ECO:0000259" key="11">
    <source>
        <dbReference type="PROSITE" id="PS50011"/>
    </source>
</evidence>
<dbReference type="InterPro" id="IPR017441">
    <property type="entry name" value="Protein_kinase_ATP_BS"/>
</dbReference>
<comment type="catalytic activity">
    <reaction evidence="7">
        <text>L-threonyl-[protein] + ATP = O-phospho-L-threonyl-[protein] + ADP + H(+)</text>
        <dbReference type="Rhea" id="RHEA:46608"/>
        <dbReference type="Rhea" id="RHEA-COMP:11060"/>
        <dbReference type="Rhea" id="RHEA-COMP:11605"/>
        <dbReference type="ChEBI" id="CHEBI:15378"/>
        <dbReference type="ChEBI" id="CHEBI:30013"/>
        <dbReference type="ChEBI" id="CHEBI:30616"/>
        <dbReference type="ChEBI" id="CHEBI:61977"/>
        <dbReference type="ChEBI" id="CHEBI:456216"/>
        <dbReference type="EC" id="2.7.11.1"/>
    </reaction>
</comment>
<accession>A0AAN6WPM4</accession>
<dbReference type="GO" id="GO:0005737">
    <property type="term" value="C:cytoplasm"/>
    <property type="evidence" value="ECO:0007669"/>
    <property type="project" value="TreeGrafter"/>
</dbReference>
<dbReference type="Pfam" id="PF00069">
    <property type="entry name" value="Pkinase"/>
    <property type="match status" value="1"/>
</dbReference>
<evidence type="ECO:0000256" key="5">
    <source>
        <dbReference type="ARBA" id="ARBA00022777"/>
    </source>
</evidence>
<proteinExistence type="predicted"/>
<dbReference type="InterPro" id="IPR008271">
    <property type="entry name" value="Ser/Thr_kinase_AS"/>
</dbReference>